<evidence type="ECO:0000256" key="6">
    <source>
        <dbReference type="ARBA" id="ARBA00022927"/>
    </source>
</evidence>
<feature type="transmembrane region" description="Helical" evidence="11">
    <location>
        <begin position="54"/>
        <end position="77"/>
    </location>
</feature>
<evidence type="ECO:0000256" key="10">
    <source>
        <dbReference type="ARBA" id="ARBA00023136"/>
    </source>
</evidence>
<reference evidence="12 13" key="1">
    <citation type="journal article" date="2016" name="Mol. Biol. Evol.">
        <title>Comparative Genomics of Early-Diverging Mushroom-Forming Fungi Provides Insights into the Origins of Lignocellulose Decay Capabilities.</title>
        <authorList>
            <person name="Nagy L.G."/>
            <person name="Riley R."/>
            <person name="Tritt A."/>
            <person name="Adam C."/>
            <person name="Daum C."/>
            <person name="Floudas D."/>
            <person name="Sun H."/>
            <person name="Yadav J.S."/>
            <person name="Pangilinan J."/>
            <person name="Larsson K.H."/>
            <person name="Matsuura K."/>
            <person name="Barry K."/>
            <person name="Labutti K."/>
            <person name="Kuo R."/>
            <person name="Ohm R.A."/>
            <person name="Bhattacharya S.S."/>
            <person name="Shirouzu T."/>
            <person name="Yoshinaga Y."/>
            <person name="Martin F.M."/>
            <person name="Grigoriev I.V."/>
            <person name="Hibbett D.S."/>
        </authorList>
    </citation>
    <scope>NUCLEOTIDE SEQUENCE [LARGE SCALE GENOMIC DNA]</scope>
    <source>
        <strain evidence="12 13">CBS 109695</strain>
    </source>
</reference>
<keyword evidence="4 11" id="KW-0812">Transmembrane</keyword>
<evidence type="ECO:0000256" key="11">
    <source>
        <dbReference type="SAM" id="Phobius"/>
    </source>
</evidence>
<evidence type="ECO:0000313" key="13">
    <source>
        <dbReference type="Proteomes" id="UP000076532"/>
    </source>
</evidence>
<dbReference type="AlphaFoldDB" id="A0A166UZ28"/>
<evidence type="ECO:0000256" key="8">
    <source>
        <dbReference type="ARBA" id="ARBA00023010"/>
    </source>
</evidence>
<dbReference type="Proteomes" id="UP000076532">
    <property type="component" value="Unassembled WGS sequence"/>
</dbReference>
<evidence type="ECO:0000256" key="2">
    <source>
        <dbReference type="ARBA" id="ARBA00008444"/>
    </source>
</evidence>
<keyword evidence="9" id="KW-0496">Mitochondrion</keyword>
<accession>A0A166UZ28</accession>
<dbReference type="PANTHER" id="PTHR10485">
    <property type="entry name" value="MITOCHONDRIAL IMPORT INNER MEMBRANE TRANSLOCASE SUBUNIT TIM-17"/>
    <property type="match status" value="1"/>
</dbReference>
<keyword evidence="7 11" id="KW-1133">Transmembrane helix</keyword>
<dbReference type="Pfam" id="PF02466">
    <property type="entry name" value="Tim17"/>
    <property type="match status" value="1"/>
</dbReference>
<keyword evidence="3" id="KW-0813">Transport</keyword>
<evidence type="ECO:0000256" key="7">
    <source>
        <dbReference type="ARBA" id="ARBA00022989"/>
    </source>
</evidence>
<evidence type="ECO:0000256" key="5">
    <source>
        <dbReference type="ARBA" id="ARBA00022792"/>
    </source>
</evidence>
<gene>
    <name evidence="12" type="ORF">FIBSPDRAFT_848542</name>
</gene>
<dbReference type="GO" id="GO:0030150">
    <property type="term" value="P:protein import into mitochondrial matrix"/>
    <property type="evidence" value="ECO:0007669"/>
    <property type="project" value="TreeGrafter"/>
</dbReference>
<dbReference type="EMBL" id="KV417486">
    <property type="protein sequence ID" value="KZP32179.1"/>
    <property type="molecule type" value="Genomic_DNA"/>
</dbReference>
<dbReference type="GO" id="GO:0008320">
    <property type="term" value="F:protein transmembrane transporter activity"/>
    <property type="evidence" value="ECO:0007669"/>
    <property type="project" value="TreeGrafter"/>
</dbReference>
<keyword evidence="8" id="KW-0811">Translocation</keyword>
<dbReference type="GO" id="GO:0005744">
    <property type="term" value="C:TIM23 mitochondrial import inner membrane translocase complex"/>
    <property type="evidence" value="ECO:0007669"/>
    <property type="project" value="TreeGrafter"/>
</dbReference>
<organism evidence="12 13">
    <name type="scientific">Athelia psychrophila</name>
    <dbReference type="NCBI Taxonomy" id="1759441"/>
    <lineage>
        <taxon>Eukaryota</taxon>
        <taxon>Fungi</taxon>
        <taxon>Dikarya</taxon>
        <taxon>Basidiomycota</taxon>
        <taxon>Agaricomycotina</taxon>
        <taxon>Agaricomycetes</taxon>
        <taxon>Agaricomycetidae</taxon>
        <taxon>Atheliales</taxon>
        <taxon>Atheliaceae</taxon>
        <taxon>Athelia</taxon>
    </lineage>
</organism>
<evidence type="ECO:0008006" key="14">
    <source>
        <dbReference type="Google" id="ProtNLM"/>
    </source>
</evidence>
<dbReference type="OrthoDB" id="2261329at2759"/>
<dbReference type="STRING" id="436010.A0A166UZ28"/>
<feature type="transmembrane region" description="Helical" evidence="11">
    <location>
        <begin position="20"/>
        <end position="42"/>
    </location>
</feature>
<comment type="subcellular location">
    <subcellularLocation>
        <location evidence="1">Mitochondrion inner membrane</location>
        <topology evidence="1">Multi-pass membrane protein</topology>
    </subcellularLocation>
</comment>
<keyword evidence="6" id="KW-0653">Protein transport</keyword>
<keyword evidence="10 11" id="KW-0472">Membrane</keyword>
<evidence type="ECO:0000256" key="1">
    <source>
        <dbReference type="ARBA" id="ARBA00004448"/>
    </source>
</evidence>
<comment type="similarity">
    <text evidence="2">Belongs to the Tim17/Tim22/Tim23 family.</text>
</comment>
<proteinExistence type="inferred from homology"/>
<sequence length="78" mass="7858">MPRGQRMGGAISSIKARAPVAGGSLGVFGGLWSAFDCALAGWRQTEDPANAIVAGALAGGCLSVRGVFLSLFLAMCLC</sequence>
<keyword evidence="5" id="KW-0999">Mitochondrion inner membrane</keyword>
<evidence type="ECO:0000256" key="4">
    <source>
        <dbReference type="ARBA" id="ARBA00022692"/>
    </source>
</evidence>
<name>A0A166UZ28_9AGAM</name>
<keyword evidence="13" id="KW-1185">Reference proteome</keyword>
<evidence type="ECO:0000256" key="3">
    <source>
        <dbReference type="ARBA" id="ARBA00022448"/>
    </source>
</evidence>
<protein>
    <recommendedName>
        <fullName evidence="14">Mitochondrial import inner membrane translocase subunit TIM22</fullName>
    </recommendedName>
</protein>
<dbReference type="PANTHER" id="PTHR10485:SF0">
    <property type="entry name" value="AT05822P-RELATED"/>
    <property type="match status" value="1"/>
</dbReference>
<evidence type="ECO:0000256" key="9">
    <source>
        <dbReference type="ARBA" id="ARBA00023128"/>
    </source>
</evidence>
<evidence type="ECO:0000313" key="12">
    <source>
        <dbReference type="EMBL" id="KZP32179.1"/>
    </source>
</evidence>